<evidence type="ECO:0000313" key="2">
    <source>
        <dbReference type="Proteomes" id="UP001156484"/>
    </source>
</evidence>
<dbReference type="EMBL" id="CP107551">
    <property type="protein sequence ID" value="UYP18438.1"/>
    <property type="molecule type" value="Genomic_DNA"/>
</dbReference>
<reference evidence="1" key="1">
    <citation type="submission" date="2022-10" db="EMBL/GenBank/DDBJ databases">
        <title>Rhodococcus ferula Z13 complete genome.</title>
        <authorList>
            <person name="Long X."/>
            <person name="Zang M."/>
        </authorList>
    </citation>
    <scope>NUCLEOTIDE SEQUENCE</scope>
    <source>
        <strain evidence="1">Z13</strain>
    </source>
</reference>
<dbReference type="Proteomes" id="UP001156484">
    <property type="component" value="Chromosome"/>
</dbReference>
<keyword evidence="2" id="KW-1185">Reference proteome</keyword>
<proteinExistence type="predicted"/>
<accession>A0ACD4DEL8</accession>
<protein>
    <submittedName>
        <fullName evidence="1">S1 family peptidase</fullName>
    </submittedName>
</protein>
<evidence type="ECO:0000313" key="1">
    <source>
        <dbReference type="EMBL" id="UYP18438.1"/>
    </source>
</evidence>
<sequence>MRLSSASRAAARSTTRRGVVDTTRRGVVAATSLVLLLGPLASAANAAPAEQAAAADLPTELVEAVQRDLGLTPEEYLERAARAQELGSYARTLRSERPGDYAGAWLGEDGQPVVAVTSRDAAEKARKDGFQATVAPVSADGLEQSLTELNRWVAGLPREVSSQINSASIDVFNNQIVVDIVNTPIGRALNLPSLIANVQVQLSPGMPPNDPAPMGGDTYITADGDVRTTRIENIGICSFGFSGVDAEGDAVNITAGHCDAVARRDGGSTVYLPNRQNVDDSVRIGRFTESTVGTNSTLDYGIISLEQAGLDAGLDRPIVRGGNGSTLTVTGTAVPVVGAPVCKSGQSSAFTCGVVVTDHLETQLVYESGAATTIRGFATSACTLAGDSGGAVVTGTLALGVISGSNSAGAPNCVEANLVLAPSGGTSSLGIPITEIENAAGVRVRTANPA</sequence>
<organism evidence="1 2">
    <name type="scientific">Rhodococcus sacchari</name>
    <dbReference type="NCBI Taxonomy" id="2962047"/>
    <lineage>
        <taxon>Bacteria</taxon>
        <taxon>Bacillati</taxon>
        <taxon>Actinomycetota</taxon>
        <taxon>Actinomycetes</taxon>
        <taxon>Mycobacteriales</taxon>
        <taxon>Nocardiaceae</taxon>
        <taxon>Rhodococcus</taxon>
    </lineage>
</organism>
<name>A0ACD4DEL8_9NOCA</name>
<gene>
    <name evidence="1" type="ORF">OED52_17530</name>
</gene>